<accession>A0A382IIU4</accession>
<feature type="non-terminal residue" evidence="1">
    <location>
        <position position="42"/>
    </location>
</feature>
<organism evidence="1">
    <name type="scientific">marine metagenome</name>
    <dbReference type="NCBI Taxonomy" id="408172"/>
    <lineage>
        <taxon>unclassified sequences</taxon>
        <taxon>metagenomes</taxon>
        <taxon>ecological metagenomes</taxon>
    </lineage>
</organism>
<protein>
    <submittedName>
        <fullName evidence="1">Uncharacterized protein</fullName>
    </submittedName>
</protein>
<sequence length="42" mass="4719">MGYKFITLTFSLLLLTYTLAAQETGTLYLKKVNGKIGWFESG</sequence>
<evidence type="ECO:0000313" key="1">
    <source>
        <dbReference type="EMBL" id="SVB99536.1"/>
    </source>
</evidence>
<reference evidence="1" key="1">
    <citation type="submission" date="2018-05" db="EMBL/GenBank/DDBJ databases">
        <authorList>
            <person name="Lanie J.A."/>
            <person name="Ng W.-L."/>
            <person name="Kazmierczak K.M."/>
            <person name="Andrzejewski T.M."/>
            <person name="Davidsen T.M."/>
            <person name="Wayne K.J."/>
            <person name="Tettelin H."/>
            <person name="Glass J.I."/>
            <person name="Rusch D."/>
            <person name="Podicherti R."/>
            <person name="Tsui H.-C.T."/>
            <person name="Winkler M.E."/>
        </authorList>
    </citation>
    <scope>NUCLEOTIDE SEQUENCE</scope>
</reference>
<dbReference type="AlphaFoldDB" id="A0A382IIU4"/>
<dbReference type="EMBL" id="UINC01067659">
    <property type="protein sequence ID" value="SVB99536.1"/>
    <property type="molecule type" value="Genomic_DNA"/>
</dbReference>
<proteinExistence type="predicted"/>
<gene>
    <name evidence="1" type="ORF">METZ01_LOCUS252390</name>
</gene>
<name>A0A382IIU4_9ZZZZ</name>